<reference evidence="4 6" key="2">
    <citation type="journal article" date="2018" name="Plant J.">
        <title>The Physcomitrella patens chromosome-scale assembly reveals moss genome structure and evolution.</title>
        <authorList>
            <person name="Lang D."/>
            <person name="Ullrich K.K."/>
            <person name="Murat F."/>
            <person name="Fuchs J."/>
            <person name="Jenkins J."/>
            <person name="Haas F.B."/>
            <person name="Piednoel M."/>
            <person name="Gundlach H."/>
            <person name="Van Bel M."/>
            <person name="Meyberg R."/>
            <person name="Vives C."/>
            <person name="Morata J."/>
            <person name="Symeonidi A."/>
            <person name="Hiss M."/>
            <person name="Muchero W."/>
            <person name="Kamisugi Y."/>
            <person name="Saleh O."/>
            <person name="Blanc G."/>
            <person name="Decker E.L."/>
            <person name="van Gessel N."/>
            <person name="Grimwood J."/>
            <person name="Hayes R.D."/>
            <person name="Graham S.W."/>
            <person name="Gunter L.E."/>
            <person name="McDaniel S.F."/>
            <person name="Hoernstein S.N.W."/>
            <person name="Larsson A."/>
            <person name="Li F.W."/>
            <person name="Perroud P.F."/>
            <person name="Phillips J."/>
            <person name="Ranjan P."/>
            <person name="Rokshar D.S."/>
            <person name="Rothfels C.J."/>
            <person name="Schneider L."/>
            <person name="Shu S."/>
            <person name="Stevenson D.W."/>
            <person name="Thummler F."/>
            <person name="Tillich M."/>
            <person name="Villarreal Aguilar J.C."/>
            <person name="Widiez T."/>
            <person name="Wong G.K."/>
            <person name="Wymore A."/>
            <person name="Zhang Y."/>
            <person name="Zimmer A.D."/>
            <person name="Quatrano R.S."/>
            <person name="Mayer K.F.X."/>
            <person name="Goodstein D."/>
            <person name="Casacuberta J.M."/>
            <person name="Vandepoele K."/>
            <person name="Reski R."/>
            <person name="Cuming A.C."/>
            <person name="Tuskan G.A."/>
            <person name="Maumus F."/>
            <person name="Salse J."/>
            <person name="Schmutz J."/>
            <person name="Rensing S.A."/>
        </authorList>
    </citation>
    <scope>NUCLEOTIDE SEQUENCE [LARGE SCALE GENOMIC DNA]</scope>
    <source>
        <strain evidence="5 6">cv. Gransden 2004</strain>
    </source>
</reference>
<protein>
    <recommendedName>
        <fullName evidence="7">Lycopene epsilon-cyclase</fullName>
    </recommendedName>
</protein>
<dbReference type="PRINTS" id="PR00411">
    <property type="entry name" value="PNDRDTASEI"/>
</dbReference>
<accession>A0A2K1JUR9</accession>
<proteinExistence type="inferred from homology"/>
<dbReference type="GO" id="GO:0016705">
    <property type="term" value="F:oxidoreductase activity, acting on paired donors, with incorporation or reduction of molecular oxygen"/>
    <property type="evidence" value="ECO:0007669"/>
    <property type="project" value="InterPro"/>
</dbReference>
<sequence length="589" mass="64461">MNARLAHDPHFSRLHVMGAAVAGALPHLHCAAAGSTSTSSSSFFVPDIVRSSSAAFASCAARPGRHWPLRRGNDVTASRSLSWTVPAGRVGKQCAKCPTVCFAASVPTQIHDVVSEDEEDYIKAGGEELDLVQLQASKSCEQPKIAEKLQPLGSETLDLVVVGCGPAGMCLAAEAAKQGLNVGLVGPDLPFVNNYGVWTDEFAALDLEDCIEQTWRDSAMYIEEHSPIMIGRAYGRVSRTLLREELSRRCAEAGVRYLDSKVDRILEVNEDLNTVVCTSGRTVNSRLVTVASGAAAGRFLKYETGGPGVGVQTAYGIEVEVEHYPYNPDFMLFMDYRDYRSRDKGDISPEEIPTFLYAMPISSTRVFFEETCLAARPAMPFSLLRERLQERLEKMGIKVSHVHEEEWSYIPVGGSLPVTTQRQLGFGAAASMVHPATGYSLVRSLSEAPFYAAAIARALKSTGGKLGTSNSQEAAIEAWNVLWSGERKRQRAFFLFGLELILQLDTVGIKDFFVTFFRLPEWLWKGFLGSKLSSVDLIWFALATFVIAPNALRFQLVKHLIVHPSGAKLVQTYVGLVDAGTHSTKLTRV</sequence>
<dbReference type="Gene3D" id="3.50.50.60">
    <property type="entry name" value="FAD/NAD(P)-binding domain"/>
    <property type="match status" value="1"/>
</dbReference>
<dbReference type="OMA" id="QTCYGIV"/>
<dbReference type="PANTHER" id="PTHR39757">
    <property type="match status" value="1"/>
</dbReference>
<dbReference type="Gramene" id="Pp3c11_14590V3.1">
    <property type="protein sequence ID" value="Pp3c11_14590V3.1"/>
    <property type="gene ID" value="Pp3c11_14590"/>
</dbReference>
<dbReference type="Pfam" id="PF05834">
    <property type="entry name" value="Lycopene_cycl"/>
    <property type="match status" value="1"/>
</dbReference>
<organism evidence="4">
    <name type="scientific">Physcomitrium patens</name>
    <name type="common">Spreading-leaved earth moss</name>
    <name type="synonym">Physcomitrella patens</name>
    <dbReference type="NCBI Taxonomy" id="3218"/>
    <lineage>
        <taxon>Eukaryota</taxon>
        <taxon>Viridiplantae</taxon>
        <taxon>Streptophyta</taxon>
        <taxon>Embryophyta</taxon>
        <taxon>Bryophyta</taxon>
        <taxon>Bryophytina</taxon>
        <taxon>Bryopsida</taxon>
        <taxon>Funariidae</taxon>
        <taxon>Funariales</taxon>
        <taxon>Funariaceae</taxon>
        <taxon>Physcomitrium</taxon>
    </lineage>
</organism>
<keyword evidence="6" id="KW-1185">Reference proteome</keyword>
<evidence type="ECO:0000256" key="3">
    <source>
        <dbReference type="ARBA" id="ARBA00023235"/>
    </source>
</evidence>
<dbReference type="SUPFAM" id="SSF51905">
    <property type="entry name" value="FAD/NAD(P)-binding domain"/>
    <property type="match status" value="1"/>
</dbReference>
<dbReference type="EnsemblPlants" id="Pp3c11_14590V3.3">
    <property type="protein sequence ID" value="Pp3c11_14590V3.3"/>
    <property type="gene ID" value="Pp3c11_14590"/>
</dbReference>
<reference evidence="4 6" key="1">
    <citation type="journal article" date="2008" name="Science">
        <title>The Physcomitrella genome reveals evolutionary insights into the conquest of land by plants.</title>
        <authorList>
            <person name="Rensing S."/>
            <person name="Lang D."/>
            <person name="Zimmer A."/>
            <person name="Terry A."/>
            <person name="Salamov A."/>
            <person name="Shapiro H."/>
            <person name="Nishiyama T."/>
            <person name="Perroud P.-F."/>
            <person name="Lindquist E."/>
            <person name="Kamisugi Y."/>
            <person name="Tanahashi T."/>
            <person name="Sakakibara K."/>
            <person name="Fujita T."/>
            <person name="Oishi K."/>
            <person name="Shin-I T."/>
            <person name="Kuroki Y."/>
            <person name="Toyoda A."/>
            <person name="Suzuki Y."/>
            <person name="Hashimoto A."/>
            <person name="Yamaguchi K."/>
            <person name="Sugano A."/>
            <person name="Kohara Y."/>
            <person name="Fujiyama A."/>
            <person name="Anterola A."/>
            <person name="Aoki S."/>
            <person name="Ashton N."/>
            <person name="Barbazuk W.B."/>
            <person name="Barker E."/>
            <person name="Bennetzen J."/>
            <person name="Bezanilla M."/>
            <person name="Blankenship R."/>
            <person name="Cho S.H."/>
            <person name="Dutcher S."/>
            <person name="Estelle M."/>
            <person name="Fawcett J.A."/>
            <person name="Gundlach H."/>
            <person name="Hanada K."/>
            <person name="Heyl A."/>
            <person name="Hicks K.A."/>
            <person name="Hugh J."/>
            <person name="Lohr M."/>
            <person name="Mayer K."/>
            <person name="Melkozernov A."/>
            <person name="Murata T."/>
            <person name="Nelson D."/>
            <person name="Pils B."/>
            <person name="Prigge M."/>
            <person name="Reiss B."/>
            <person name="Renner T."/>
            <person name="Rombauts S."/>
            <person name="Rushton P."/>
            <person name="Sanderfoot A."/>
            <person name="Schween G."/>
            <person name="Shiu S.-H."/>
            <person name="Stueber K."/>
            <person name="Theodoulou F.L."/>
            <person name="Tu H."/>
            <person name="Van de Peer Y."/>
            <person name="Verrier P.J."/>
            <person name="Waters E."/>
            <person name="Wood A."/>
            <person name="Yang L."/>
            <person name="Cove D."/>
            <person name="Cuming A."/>
            <person name="Hasebe M."/>
            <person name="Lucas S."/>
            <person name="Mishler D.B."/>
            <person name="Reski R."/>
            <person name="Grigoriev I."/>
            <person name="Quatrano R.S."/>
            <person name="Boore J.L."/>
        </authorList>
    </citation>
    <scope>NUCLEOTIDE SEQUENCE [LARGE SCALE GENOMIC DNA]</scope>
    <source>
        <strain evidence="5 6">cv. Gransden 2004</strain>
    </source>
</reference>
<evidence type="ECO:0000313" key="4">
    <source>
        <dbReference type="EMBL" id="PNR45255.1"/>
    </source>
</evidence>
<dbReference type="Gramene" id="Pp3c11_14590V3.3">
    <property type="protein sequence ID" value="Pp3c11_14590V3.3"/>
    <property type="gene ID" value="Pp3c11_14590"/>
</dbReference>
<evidence type="ECO:0000313" key="6">
    <source>
        <dbReference type="Proteomes" id="UP000006727"/>
    </source>
</evidence>
<dbReference type="RefSeq" id="XP_024389432.1">
    <property type="nucleotide sequence ID" value="XM_024533664.2"/>
</dbReference>
<dbReference type="InterPro" id="IPR036188">
    <property type="entry name" value="FAD/NAD-bd_sf"/>
</dbReference>
<dbReference type="EMBL" id="ABEU02000011">
    <property type="protein sequence ID" value="PNR45255.1"/>
    <property type="molecule type" value="Genomic_DNA"/>
</dbReference>
<reference evidence="5" key="3">
    <citation type="submission" date="2020-12" db="UniProtKB">
        <authorList>
            <consortium name="EnsemblPlants"/>
        </authorList>
    </citation>
    <scope>IDENTIFICATION</scope>
</reference>
<gene>
    <name evidence="5" type="primary">LOC112288918</name>
    <name evidence="4" type="ORF">PHYPA_015026</name>
</gene>
<dbReference type="PaxDb" id="3218-PP1S11_269V6.2"/>
<comment type="pathway">
    <text evidence="1">Carotenoid biosynthesis.</text>
</comment>
<comment type="similarity">
    <text evidence="2">Belongs to the lycopene cyclase family.</text>
</comment>
<evidence type="ECO:0000256" key="1">
    <source>
        <dbReference type="ARBA" id="ARBA00004829"/>
    </source>
</evidence>
<dbReference type="GO" id="GO:0016120">
    <property type="term" value="P:carotene biosynthetic process"/>
    <property type="evidence" value="ECO:0000318"/>
    <property type="project" value="GO_Central"/>
</dbReference>
<dbReference type="PANTHER" id="PTHR39757:SF3">
    <property type="entry name" value="LYCOPENE EPSILON CYCLASE, CHLOROPLASTIC"/>
    <property type="match status" value="1"/>
</dbReference>
<dbReference type="GO" id="GO:0045435">
    <property type="term" value="F:lycopene epsilon cyclase activity"/>
    <property type="evidence" value="ECO:0000318"/>
    <property type="project" value="GO_Central"/>
</dbReference>
<dbReference type="GO" id="GO:0016123">
    <property type="term" value="P:xanthophyll biosynthetic process"/>
    <property type="evidence" value="ECO:0000318"/>
    <property type="project" value="GO_Central"/>
</dbReference>
<dbReference type="OrthoDB" id="2015447at2759"/>
<dbReference type="AlphaFoldDB" id="A0A2K1JUR9"/>
<name>A0A2K1JUR9_PHYPA</name>
<dbReference type="NCBIfam" id="TIGR01790">
    <property type="entry name" value="carotene-cycl"/>
    <property type="match status" value="1"/>
</dbReference>
<evidence type="ECO:0000256" key="2">
    <source>
        <dbReference type="ARBA" id="ARBA00006599"/>
    </source>
</evidence>
<keyword evidence="3" id="KW-0413">Isomerase</keyword>
<dbReference type="Proteomes" id="UP000006727">
    <property type="component" value="Chromosome 11"/>
</dbReference>
<dbReference type="EnsemblPlants" id="Pp3c11_14590V3.1">
    <property type="protein sequence ID" value="Pp3c11_14590V3.1"/>
    <property type="gene ID" value="Pp3c11_14590"/>
</dbReference>
<dbReference type="GeneID" id="112288918"/>
<dbReference type="STRING" id="3218.A0A2K1JUR9"/>
<evidence type="ECO:0000313" key="5">
    <source>
        <dbReference type="EnsemblPlants" id="Pp3c11_14590V3.1"/>
    </source>
</evidence>
<evidence type="ECO:0008006" key="7">
    <source>
        <dbReference type="Google" id="ProtNLM"/>
    </source>
</evidence>
<dbReference type="InterPro" id="IPR010108">
    <property type="entry name" value="Lycopene_cyclase_b/e"/>
</dbReference>